<dbReference type="EMBL" id="CP041730">
    <property type="protein sequence ID" value="QDQ26426.1"/>
    <property type="molecule type" value="Genomic_DNA"/>
</dbReference>
<dbReference type="Proteomes" id="UP000317550">
    <property type="component" value="Chromosome"/>
</dbReference>
<accession>A0A516SE31</accession>
<keyword evidence="3" id="KW-1185">Reference proteome</keyword>
<keyword evidence="1" id="KW-0732">Signal</keyword>
<evidence type="ECO:0000313" key="3">
    <source>
        <dbReference type="Proteomes" id="UP000317550"/>
    </source>
</evidence>
<name>A0A516SE31_9NEIS</name>
<feature type="signal peptide" evidence="1">
    <location>
        <begin position="1"/>
        <end position="20"/>
    </location>
</feature>
<sequence length="117" mass="12451">MKLSPLLLAAVLGSSTLCQAACQQLDIQPLHALKADFLLLGEMHGTEQSPAFAGELACNLLEDGKGLLLGLEIPRPNRPDWMPTCGRAATRRPARPYWTDLTGIAANGRMAAAAKPC</sequence>
<organism evidence="2 3">
    <name type="scientific">Chitinimonas arctica</name>
    <dbReference type="NCBI Taxonomy" id="2594795"/>
    <lineage>
        <taxon>Bacteria</taxon>
        <taxon>Pseudomonadati</taxon>
        <taxon>Pseudomonadota</taxon>
        <taxon>Betaproteobacteria</taxon>
        <taxon>Neisseriales</taxon>
        <taxon>Chitinibacteraceae</taxon>
        <taxon>Chitinimonas</taxon>
    </lineage>
</organism>
<evidence type="ECO:0000313" key="2">
    <source>
        <dbReference type="EMBL" id="QDQ26426.1"/>
    </source>
</evidence>
<dbReference type="RefSeq" id="WP_144277820.1">
    <property type="nucleotide sequence ID" value="NZ_CP041730.1"/>
</dbReference>
<dbReference type="KEGG" id="cari:FNU76_08640"/>
<evidence type="ECO:0000256" key="1">
    <source>
        <dbReference type="SAM" id="SignalP"/>
    </source>
</evidence>
<dbReference type="OrthoDB" id="1409169at2"/>
<reference evidence="3" key="1">
    <citation type="submission" date="2019-07" db="EMBL/GenBank/DDBJ databases">
        <title>Chitinimonas sp. nov., isolated from Ny-Alesund, arctica soil.</title>
        <authorList>
            <person name="Xu Q."/>
            <person name="Peng F."/>
        </authorList>
    </citation>
    <scope>NUCLEOTIDE SEQUENCE [LARGE SCALE GENOMIC DNA]</scope>
    <source>
        <strain evidence="3">R3-44</strain>
    </source>
</reference>
<gene>
    <name evidence="2" type="ORF">FNU76_08640</name>
</gene>
<dbReference type="AlphaFoldDB" id="A0A516SE31"/>
<proteinExistence type="predicted"/>
<protein>
    <recommendedName>
        <fullName evidence="4">ChaN family lipoprotein</fullName>
    </recommendedName>
</protein>
<evidence type="ECO:0008006" key="4">
    <source>
        <dbReference type="Google" id="ProtNLM"/>
    </source>
</evidence>
<feature type="chain" id="PRO_5021939390" description="ChaN family lipoprotein" evidence="1">
    <location>
        <begin position="21"/>
        <end position="117"/>
    </location>
</feature>